<reference evidence="2 3" key="1">
    <citation type="submission" date="2018-10" db="EMBL/GenBank/DDBJ databases">
        <title>Isolation from soil.</title>
        <authorList>
            <person name="Hu J."/>
        </authorList>
    </citation>
    <scope>NUCLEOTIDE SEQUENCE [LARGE SCALE GENOMIC DNA]</scope>
    <source>
        <strain evidence="2 3">NEAU-Ht49</strain>
    </source>
</reference>
<dbReference type="EMBL" id="RFFG01000245">
    <property type="protein sequence ID" value="RMI29595.1"/>
    <property type="molecule type" value="Genomic_DNA"/>
</dbReference>
<organism evidence="2 3">
    <name type="scientific">Actinomadura harenae</name>
    <dbReference type="NCBI Taxonomy" id="2483351"/>
    <lineage>
        <taxon>Bacteria</taxon>
        <taxon>Bacillati</taxon>
        <taxon>Actinomycetota</taxon>
        <taxon>Actinomycetes</taxon>
        <taxon>Streptosporangiales</taxon>
        <taxon>Thermomonosporaceae</taxon>
        <taxon>Actinomadura</taxon>
    </lineage>
</organism>
<dbReference type="AlphaFoldDB" id="A0A3M2L1C0"/>
<accession>A0A3M2L1C0</accession>
<proteinExistence type="predicted"/>
<evidence type="ECO:0000313" key="3">
    <source>
        <dbReference type="Proteomes" id="UP000282674"/>
    </source>
</evidence>
<keyword evidence="3" id="KW-1185">Reference proteome</keyword>
<name>A0A3M2L1C0_9ACTN</name>
<feature type="compositionally biased region" description="Basic and acidic residues" evidence="1">
    <location>
        <begin position="1"/>
        <end position="16"/>
    </location>
</feature>
<dbReference type="Proteomes" id="UP000282674">
    <property type="component" value="Unassembled WGS sequence"/>
</dbReference>
<comment type="caution">
    <text evidence="2">The sequence shown here is derived from an EMBL/GenBank/DDBJ whole genome shotgun (WGS) entry which is preliminary data.</text>
</comment>
<feature type="region of interest" description="Disordered" evidence="1">
    <location>
        <begin position="1"/>
        <end position="22"/>
    </location>
</feature>
<evidence type="ECO:0000256" key="1">
    <source>
        <dbReference type="SAM" id="MobiDB-lite"/>
    </source>
</evidence>
<protein>
    <submittedName>
        <fullName evidence="2">Uncharacterized protein</fullName>
    </submittedName>
</protein>
<gene>
    <name evidence="2" type="ORF">EBO15_43230</name>
</gene>
<sequence>MVPGHHDLRPEPHARAEVLPGRWTAGGGVLSETAGTTDRVTAVTAGSPRVTGALTSTLGLAFGGKDPSLDEMAELQ</sequence>
<evidence type="ECO:0000313" key="2">
    <source>
        <dbReference type="EMBL" id="RMI29595.1"/>
    </source>
</evidence>